<dbReference type="InterPro" id="IPR052626">
    <property type="entry name" value="SWT1_Regulator"/>
</dbReference>
<feature type="compositionally biased region" description="Acidic residues" evidence="1">
    <location>
        <begin position="569"/>
        <end position="579"/>
    </location>
</feature>
<dbReference type="CDD" id="cd00201">
    <property type="entry name" value="WW"/>
    <property type="match status" value="1"/>
</dbReference>
<feature type="domain" description="WW" evidence="2">
    <location>
        <begin position="14"/>
        <end position="49"/>
    </location>
</feature>
<accession>A0AAN8KEG1</accession>
<feature type="region of interest" description="Disordered" evidence="1">
    <location>
        <begin position="70"/>
        <end position="132"/>
    </location>
</feature>
<feature type="region of interest" description="Disordered" evidence="1">
    <location>
        <begin position="560"/>
        <end position="579"/>
    </location>
</feature>
<dbReference type="SUPFAM" id="SSF88723">
    <property type="entry name" value="PIN domain-like"/>
    <property type="match status" value="1"/>
</dbReference>
<dbReference type="AlphaFoldDB" id="A0AAN8KEG1"/>
<feature type="compositionally biased region" description="Low complexity" evidence="1">
    <location>
        <begin position="505"/>
        <end position="520"/>
    </location>
</feature>
<dbReference type="GO" id="GO:0005634">
    <property type="term" value="C:nucleus"/>
    <property type="evidence" value="ECO:0007669"/>
    <property type="project" value="TreeGrafter"/>
</dbReference>
<feature type="region of interest" description="Disordered" evidence="1">
    <location>
        <begin position="350"/>
        <end position="387"/>
    </location>
</feature>
<dbReference type="InterPro" id="IPR036020">
    <property type="entry name" value="WW_dom_sf"/>
</dbReference>
<dbReference type="PANTHER" id="PTHR16161:SF0">
    <property type="entry name" value="TRANSCRIPTIONAL PROTEIN SWT1"/>
    <property type="match status" value="1"/>
</dbReference>
<dbReference type="InterPro" id="IPR029060">
    <property type="entry name" value="PIN-like_dom_sf"/>
</dbReference>
<evidence type="ECO:0000313" key="4">
    <source>
        <dbReference type="Proteomes" id="UP001347796"/>
    </source>
</evidence>
<sequence length="1122" mass="127225">MSKREPQGGPPPKLCLPFGWKVITSKTYPDRVYYFNTRTNVSAWDPPTLVTEKEYLASIPPDELAAKKAAAQKQQKQQVKPQIQAPALRDRRNPVDSPVRANQIQYTAKTPTKSGKDFIRADQSTGSSGFVDDPVFSPVSLQTDTDNQFQSDNENDLELRPELSDLQKQILENEEIETQFENKKQNLGMSQADKYREDTSPMTFSVSDSLRTLKGSASKLYKSKAIKMNPEKPKTMTFSLADNLKMIRSENQEEESNKYSDHETMTFSVADNLKSLREMECKSKKSSKKLEINEHKNTVEKSEMTFSLASILNNIRENEELAEAIPDQTNTPSKEQCIRPLVETSRIVVTRTVPSSDPSNSLPQSFGKKDRPFSSRYNNKQKPKCQKKNLTTTVNRSNTSPLELFTRKRRLEILTGDGAGKKLRISSDKTGDRKIFCANEKPGLATNDLRFKLKQKQGMCSVANDEDQVEETVELPAPKKHEIQSWINSIAEADPVPSVCDFPQSPISKTSSKSDGSSVSSKDRRVVLSTECNNNNVPYDSGYSTSTGLTIGAAVALSQTKETEVNENGGEEEGMEIDDDDDDINEEEVEMMIVDLQEVREEIKTFPDQLDEGINDDITPIKDFTNKNLHLIIDTNILVQSLKFLQNILETVLDGFGLPYIVIPWIVMQELDYIKDGKSRHNVNQFTKDKAFKAVKFLFSCLQSGHPRVRGQTSADSQQTVEGLHIDCNDDRVLQCYLRHQLKYPNACVVLLTDDINLCNKASINHIQAFTKNTVFSGLKNLVKHHSNLSYKKNIPQASMLQSSPSPSQSSFKPEHPVITTPAGISQYDRRKLIDETLCQVKEEIKTGLSVVLETEMKDAFNNIWKSVIYRKPPWSALDIMECFQKHWMAVFGMILPRKKEYLVKDIVNIVKNPEMNMSVEDVKKLIEMVTDFMTVCETRQSYNGILRTCKRNLDNLLSQCSPVKQSKSIRFHSPRSSTLAVDDFSEIESMTDEEDLLTSLQDRFQLIWSTINDFCNHLPQLDDPAFNLSLIIPVITELKQLFSYCLTISPQDVHLNRGKFESFTHCLNAFFSRINLESPRPLTTQAVVCYFANPSKREILEGGLLQLDRMILKIHNYVQTL</sequence>
<name>A0AAN8KEG1_PATCE</name>
<proteinExistence type="predicted"/>
<dbReference type="Proteomes" id="UP001347796">
    <property type="component" value="Unassembled WGS sequence"/>
</dbReference>
<dbReference type="Gene3D" id="3.40.50.1010">
    <property type="entry name" value="5'-nuclease"/>
    <property type="match status" value="1"/>
</dbReference>
<keyword evidence="4" id="KW-1185">Reference proteome</keyword>
<dbReference type="PANTHER" id="PTHR16161">
    <property type="entry name" value="TRANSCRIPTIONAL PROTEIN SWT1"/>
    <property type="match status" value="1"/>
</dbReference>
<dbReference type="Gene3D" id="2.20.70.10">
    <property type="match status" value="1"/>
</dbReference>
<dbReference type="SMART" id="SM00670">
    <property type="entry name" value="PINc"/>
    <property type="match status" value="1"/>
</dbReference>
<organism evidence="3 4">
    <name type="scientific">Patella caerulea</name>
    <name type="common">Rayed Mediterranean limpet</name>
    <dbReference type="NCBI Taxonomy" id="87958"/>
    <lineage>
        <taxon>Eukaryota</taxon>
        <taxon>Metazoa</taxon>
        <taxon>Spiralia</taxon>
        <taxon>Lophotrochozoa</taxon>
        <taxon>Mollusca</taxon>
        <taxon>Gastropoda</taxon>
        <taxon>Patellogastropoda</taxon>
        <taxon>Patelloidea</taxon>
        <taxon>Patellidae</taxon>
        <taxon>Patella</taxon>
    </lineage>
</organism>
<dbReference type="InterPro" id="IPR001202">
    <property type="entry name" value="WW_dom"/>
</dbReference>
<dbReference type="EMBL" id="JAZGQO010000001">
    <property type="protein sequence ID" value="KAK6195260.1"/>
    <property type="molecule type" value="Genomic_DNA"/>
</dbReference>
<reference evidence="3 4" key="1">
    <citation type="submission" date="2024-01" db="EMBL/GenBank/DDBJ databases">
        <title>The genome of the rayed Mediterranean limpet Patella caerulea (Linnaeus, 1758).</title>
        <authorList>
            <person name="Anh-Thu Weber A."/>
            <person name="Halstead-Nussloch G."/>
        </authorList>
    </citation>
    <scope>NUCLEOTIDE SEQUENCE [LARGE SCALE GENOMIC DNA]</scope>
    <source>
        <strain evidence="3">AATW-2023a</strain>
        <tissue evidence="3">Whole specimen</tissue>
    </source>
</reference>
<dbReference type="InterPro" id="IPR002716">
    <property type="entry name" value="PIN_dom"/>
</dbReference>
<dbReference type="Pfam" id="PF13638">
    <property type="entry name" value="PIN_4"/>
    <property type="match status" value="1"/>
</dbReference>
<feature type="region of interest" description="Disordered" evidence="1">
    <location>
        <begin position="501"/>
        <end position="525"/>
    </location>
</feature>
<protein>
    <recommendedName>
        <fullName evidence="2">WW domain-containing protein</fullName>
    </recommendedName>
</protein>
<evidence type="ECO:0000313" key="3">
    <source>
        <dbReference type="EMBL" id="KAK6195260.1"/>
    </source>
</evidence>
<dbReference type="PROSITE" id="PS50020">
    <property type="entry name" value="WW_DOMAIN_2"/>
    <property type="match status" value="1"/>
</dbReference>
<feature type="compositionally biased region" description="Low complexity" evidence="1">
    <location>
        <begin position="70"/>
        <end position="87"/>
    </location>
</feature>
<dbReference type="SUPFAM" id="SSF51045">
    <property type="entry name" value="WW domain"/>
    <property type="match status" value="1"/>
</dbReference>
<comment type="caution">
    <text evidence="3">The sequence shown here is derived from an EMBL/GenBank/DDBJ whole genome shotgun (WGS) entry which is preliminary data.</text>
</comment>
<evidence type="ECO:0000256" key="1">
    <source>
        <dbReference type="SAM" id="MobiDB-lite"/>
    </source>
</evidence>
<dbReference type="CDD" id="cd18727">
    <property type="entry name" value="PIN_Swt1-like"/>
    <property type="match status" value="1"/>
</dbReference>
<dbReference type="Pfam" id="PF00397">
    <property type="entry name" value="WW"/>
    <property type="match status" value="1"/>
</dbReference>
<feature type="compositionally biased region" description="Polar residues" evidence="1">
    <location>
        <begin position="352"/>
        <end position="364"/>
    </location>
</feature>
<gene>
    <name evidence="3" type="ORF">SNE40_000728</name>
</gene>
<feature type="compositionally biased region" description="Polar residues" evidence="1">
    <location>
        <begin position="100"/>
        <end position="113"/>
    </location>
</feature>
<evidence type="ECO:0000259" key="2">
    <source>
        <dbReference type="PROSITE" id="PS50020"/>
    </source>
</evidence>